<sequence length="432" mass="46549">MRLALALVALAPLATRCALATSIRKDLVQIKRDAVTMIEATTTIDSSSNRIRHLPISPASPLVGARGVVYLLPELADCQPVKRSKEYLEETYIRIALIADDGDCPVAAKVTQAQYDGAVAAMVYNDTLSAPEMSAILSAQLAASQPTIPIIAVDSGYGETLRVEITTLLDEAWHSTGTQYRAIFASIYEDDDHAHLGAWEVTLISLVVVLALGFCASLLIHLLASRRRRRIRHQRNGGRSGGEMIDATKGIETLPMCALDRLELRTVSQSDVDVLSQCTTPLDNILNPSRVRSLSSSCDCQSGADKNSEPLTSDQAAEPCPHGAACTRGKAPDSTLRGCIATCIVCIDDFVAGCKMRILPCGHNYHIECIDPWLTAKSSLCPLCKYDTRNVLTDLERAYSGPRILADLGALENNGSEASFDASQPSSYLAES</sequence>
<dbReference type="Proteomes" id="UP001140234">
    <property type="component" value="Unassembled WGS sequence"/>
</dbReference>
<name>A0ACC1K4N4_9FUNG</name>
<protein>
    <submittedName>
        <fullName evidence="1">Uncharacterized protein</fullName>
    </submittedName>
</protein>
<accession>A0ACC1K4N4</accession>
<reference evidence="1" key="1">
    <citation type="submission" date="2022-07" db="EMBL/GenBank/DDBJ databases">
        <title>Phylogenomic reconstructions and comparative analyses of Kickxellomycotina fungi.</title>
        <authorList>
            <person name="Reynolds N.K."/>
            <person name="Stajich J.E."/>
            <person name="Barry K."/>
            <person name="Grigoriev I.V."/>
            <person name="Crous P."/>
            <person name="Smith M.E."/>
        </authorList>
    </citation>
    <scope>NUCLEOTIDE SEQUENCE</scope>
    <source>
        <strain evidence="1">CBS 109366</strain>
    </source>
</reference>
<gene>
    <name evidence="1" type="ORF">IWQ57_001349</name>
</gene>
<proteinExistence type="predicted"/>
<evidence type="ECO:0000313" key="1">
    <source>
        <dbReference type="EMBL" id="KAJ2773328.1"/>
    </source>
</evidence>
<keyword evidence="2" id="KW-1185">Reference proteome</keyword>
<organism evidence="1 2">
    <name type="scientific">Coemansia nantahalensis</name>
    <dbReference type="NCBI Taxonomy" id="2789366"/>
    <lineage>
        <taxon>Eukaryota</taxon>
        <taxon>Fungi</taxon>
        <taxon>Fungi incertae sedis</taxon>
        <taxon>Zoopagomycota</taxon>
        <taxon>Kickxellomycotina</taxon>
        <taxon>Kickxellomycetes</taxon>
        <taxon>Kickxellales</taxon>
        <taxon>Kickxellaceae</taxon>
        <taxon>Coemansia</taxon>
    </lineage>
</organism>
<evidence type="ECO:0000313" key="2">
    <source>
        <dbReference type="Proteomes" id="UP001140234"/>
    </source>
</evidence>
<comment type="caution">
    <text evidence="1">The sequence shown here is derived from an EMBL/GenBank/DDBJ whole genome shotgun (WGS) entry which is preliminary data.</text>
</comment>
<feature type="non-terminal residue" evidence="1">
    <location>
        <position position="432"/>
    </location>
</feature>
<dbReference type="EMBL" id="JANBUJ010000239">
    <property type="protein sequence ID" value="KAJ2773328.1"/>
    <property type="molecule type" value="Genomic_DNA"/>
</dbReference>